<organism evidence="1 2">
    <name type="scientific">Citrobacter braakii</name>
    <dbReference type="NCBI Taxonomy" id="57706"/>
    <lineage>
        <taxon>Bacteria</taxon>
        <taxon>Pseudomonadati</taxon>
        <taxon>Pseudomonadota</taxon>
        <taxon>Gammaproteobacteria</taxon>
        <taxon>Enterobacterales</taxon>
        <taxon>Enterobacteriaceae</taxon>
        <taxon>Citrobacter</taxon>
        <taxon>Citrobacter freundii complex</taxon>
    </lineage>
</organism>
<sequence length="391" mass="44647">MTSLFTINCCKSFGCKNLGLASSADYSWPEYRLGYAALHCRACGSLPPLFDEEQFRCWLSAYLADFAANRGQFCPCCYQREIIRYGHNPQGSQRVQCRNCKKVWTPKQAPPTGIVLPEQIATIPLLVPFQGVSAGQQLYVLLSFDAIRGNVLHISSNFTPHTAGISLLYRWRGSAEPTVIHDDIIERVSQRETQFLRRSQFDEIQYGSAILKRNASGAILRPVITAHGHFRLLSHLWPEVKTHIIAHECFLRGAAITAWAEQFRHHRASLWFIDEEMNNDKRTLPWQLLGKTYQGWWRNQWQIWQRGDMRKMVCLLTQGRVEESASITLAASHRFLAWLRQQTEFEQSTRYSAHSVFQAIRSLADKYNALIEGDVYTCYPATKTTAVAPGG</sequence>
<evidence type="ECO:0000313" key="1">
    <source>
        <dbReference type="EMBL" id="OQM40371.1"/>
    </source>
</evidence>
<dbReference type="Proteomes" id="UP000192573">
    <property type="component" value="Unassembled WGS sequence"/>
</dbReference>
<evidence type="ECO:0000313" key="2">
    <source>
        <dbReference type="Proteomes" id="UP000192573"/>
    </source>
</evidence>
<dbReference type="EMBL" id="NAEW01000011">
    <property type="protein sequence ID" value="OQM40371.1"/>
    <property type="molecule type" value="Genomic_DNA"/>
</dbReference>
<gene>
    <name evidence="1" type="ORF">BZK42_20020</name>
</gene>
<proteinExistence type="predicted"/>
<reference evidence="1 2" key="1">
    <citation type="submission" date="2017-03" db="EMBL/GenBank/DDBJ databases">
        <authorList>
            <person name="Afonso C.L."/>
            <person name="Miller P.J."/>
            <person name="Scott M.A."/>
            <person name="Spackman E."/>
            <person name="Goraichik I."/>
            <person name="Dimitrov K.M."/>
            <person name="Suarez D.L."/>
            <person name="Swayne D.E."/>
        </authorList>
    </citation>
    <scope>NUCLEOTIDE SEQUENCE [LARGE SCALE GENOMIC DNA]</scope>
    <source>
        <strain evidence="1 2">ATCC 51113</strain>
    </source>
</reference>
<protein>
    <submittedName>
        <fullName evidence="1">Cytoplasmic protein</fullName>
    </submittedName>
</protein>
<dbReference type="AlphaFoldDB" id="A0A1V8NVC7"/>
<comment type="caution">
    <text evidence="1">The sequence shown here is derived from an EMBL/GenBank/DDBJ whole genome shotgun (WGS) entry which is preliminary data.</text>
</comment>
<accession>A0A1V8NVC7</accession>
<name>A0A1V8NVC7_CITBR</name>
<dbReference type="RefSeq" id="WP_080859908.1">
    <property type="nucleotide sequence ID" value="NZ_CP077300.1"/>
</dbReference>